<gene>
    <name evidence="2" type="ORF">Lrub_0140</name>
</gene>
<sequence>MIFIAILLMILVLLFYLGVKPHKRDRKSPLYRSPSPLPQEATLIIPSPELPGPPVITPSPAVTPPVELAAFHLITRTECQAEVVDNILKMTQAMPRPHPLLKALTSNLDNPEKLYQVVKSDAEIAAKILRTVNSSGFYLTKKITHLNYAILYLGSNMVKNIALQCVMKANVQSPDKRLNQALKIIWAQGFLASSLVLPLAKQLGLSHAAELGTRALLAYIGNLAIITYKPQLAYYLIENYSLFDRTKIEQQELGLNAAIVGSELAQAWQLPQEIVEGIRHHLLPLGVPPAHCPLEGDALRDCVITYVCCRAAEIIINQGLTDVADLNWADERFLELFYLPAYLHRADLKTCLDLTKKQVFRSEVNKMIQKIERPVKAVRK</sequence>
<protein>
    <submittedName>
        <fullName evidence="2">HDOD domain protein</fullName>
    </submittedName>
</protein>
<dbReference type="PANTHER" id="PTHR33525:SF4">
    <property type="entry name" value="CYCLIC DI-GMP PHOSPHODIESTERASE CDGJ"/>
    <property type="match status" value="1"/>
</dbReference>
<reference evidence="2 3" key="1">
    <citation type="submission" date="2015-11" db="EMBL/GenBank/DDBJ databases">
        <title>Genomic analysis of 38 Legionella species identifies large and diverse effector repertoires.</title>
        <authorList>
            <person name="Burstein D."/>
            <person name="Amaro F."/>
            <person name="Zusman T."/>
            <person name="Lifshitz Z."/>
            <person name="Cohen O."/>
            <person name="Gilbert J.A."/>
            <person name="Pupko T."/>
            <person name="Shuman H.A."/>
            <person name="Segal G."/>
        </authorList>
    </citation>
    <scope>NUCLEOTIDE SEQUENCE [LARGE SCALE GENOMIC DNA]</scope>
    <source>
        <strain evidence="2 3">WA-270A-C2</strain>
    </source>
</reference>
<dbReference type="Proteomes" id="UP000054608">
    <property type="component" value="Unassembled WGS sequence"/>
</dbReference>
<dbReference type="PATRIC" id="fig|458.5.peg.143"/>
<dbReference type="PROSITE" id="PS51833">
    <property type="entry name" value="HDOD"/>
    <property type="match status" value="1"/>
</dbReference>
<evidence type="ECO:0000313" key="3">
    <source>
        <dbReference type="Proteomes" id="UP000054608"/>
    </source>
</evidence>
<dbReference type="SUPFAM" id="SSF109604">
    <property type="entry name" value="HD-domain/PDEase-like"/>
    <property type="match status" value="1"/>
</dbReference>
<dbReference type="Gene3D" id="1.10.3210.10">
    <property type="entry name" value="Hypothetical protein af1432"/>
    <property type="match status" value="1"/>
</dbReference>
<feature type="domain" description="HDOD" evidence="1">
    <location>
        <begin position="90"/>
        <end position="284"/>
    </location>
</feature>
<dbReference type="AlphaFoldDB" id="A0A0W0Y1N2"/>
<proteinExistence type="predicted"/>
<dbReference type="InterPro" id="IPR052340">
    <property type="entry name" value="RNase_Y/CdgJ"/>
</dbReference>
<dbReference type="RefSeq" id="WP_058530282.1">
    <property type="nucleotide sequence ID" value="NZ_CAAAIN010000003.1"/>
</dbReference>
<dbReference type="EMBL" id="LNYT01000003">
    <property type="protein sequence ID" value="KTD50516.1"/>
    <property type="molecule type" value="Genomic_DNA"/>
</dbReference>
<evidence type="ECO:0000259" key="1">
    <source>
        <dbReference type="PROSITE" id="PS51833"/>
    </source>
</evidence>
<keyword evidence="3" id="KW-1185">Reference proteome</keyword>
<accession>A0A0W0Y1N2</accession>
<organism evidence="2 3">
    <name type="scientific">Legionella rubrilucens</name>
    <dbReference type="NCBI Taxonomy" id="458"/>
    <lineage>
        <taxon>Bacteria</taxon>
        <taxon>Pseudomonadati</taxon>
        <taxon>Pseudomonadota</taxon>
        <taxon>Gammaproteobacteria</taxon>
        <taxon>Legionellales</taxon>
        <taxon>Legionellaceae</taxon>
        <taxon>Legionella</taxon>
    </lineage>
</organism>
<dbReference type="STRING" id="458.Lrub_0140"/>
<dbReference type="PANTHER" id="PTHR33525">
    <property type="match status" value="1"/>
</dbReference>
<dbReference type="Pfam" id="PF08668">
    <property type="entry name" value="HDOD"/>
    <property type="match status" value="1"/>
</dbReference>
<dbReference type="OrthoDB" id="9770715at2"/>
<comment type="caution">
    <text evidence="2">The sequence shown here is derived from an EMBL/GenBank/DDBJ whole genome shotgun (WGS) entry which is preliminary data.</text>
</comment>
<evidence type="ECO:0000313" key="2">
    <source>
        <dbReference type="EMBL" id="KTD50516.1"/>
    </source>
</evidence>
<name>A0A0W0Y1N2_9GAMM</name>
<dbReference type="InterPro" id="IPR013976">
    <property type="entry name" value="HDOD"/>
</dbReference>